<dbReference type="InterPro" id="IPR036961">
    <property type="entry name" value="Kinesin_motor_dom_sf"/>
</dbReference>
<reference evidence="9" key="1">
    <citation type="submission" date="2021-02" db="EMBL/GenBank/DDBJ databases">
        <authorList>
            <person name="Nowell W R."/>
        </authorList>
    </citation>
    <scope>NUCLEOTIDE SEQUENCE</scope>
    <source>
        <strain evidence="9">Ploen Becks lab</strain>
    </source>
</reference>
<dbReference type="PANTHER" id="PTHR45615:SF36">
    <property type="entry name" value="MYOSIN HEAVY CHAIN-LIKE, ISOFORM B-RELATED"/>
    <property type="match status" value="1"/>
</dbReference>
<dbReference type="Gene3D" id="1.20.120.720">
    <property type="entry name" value="Myosin VI head, motor domain, U50 subdomain"/>
    <property type="match status" value="1"/>
</dbReference>
<dbReference type="GO" id="GO:0016460">
    <property type="term" value="C:myosin II complex"/>
    <property type="evidence" value="ECO:0007669"/>
    <property type="project" value="TreeGrafter"/>
</dbReference>
<feature type="coiled-coil region" evidence="7">
    <location>
        <begin position="1129"/>
        <end position="1358"/>
    </location>
</feature>
<dbReference type="PANTHER" id="PTHR45615">
    <property type="entry name" value="MYOSIN HEAVY CHAIN, NON-MUSCLE"/>
    <property type="match status" value="1"/>
</dbReference>
<evidence type="ECO:0000256" key="1">
    <source>
        <dbReference type="ARBA" id="ARBA00022741"/>
    </source>
</evidence>
<dbReference type="EMBL" id="CAJNOC010002006">
    <property type="protein sequence ID" value="CAF0906401.1"/>
    <property type="molecule type" value="Genomic_DNA"/>
</dbReference>
<evidence type="ECO:0000256" key="5">
    <source>
        <dbReference type="ARBA" id="ARBA00023175"/>
    </source>
</evidence>
<evidence type="ECO:0000256" key="7">
    <source>
        <dbReference type="SAM" id="Coils"/>
    </source>
</evidence>
<dbReference type="PROSITE" id="PS50096">
    <property type="entry name" value="IQ"/>
    <property type="match status" value="1"/>
</dbReference>
<dbReference type="SUPFAM" id="SSF52540">
    <property type="entry name" value="P-loop containing nucleoside triphosphate hydrolases"/>
    <property type="match status" value="1"/>
</dbReference>
<dbReference type="OrthoDB" id="2914378at2759"/>
<dbReference type="InterPro" id="IPR027417">
    <property type="entry name" value="P-loop_NTPase"/>
</dbReference>
<keyword evidence="3 7" id="KW-0175">Coiled coil</keyword>
<evidence type="ECO:0000313" key="10">
    <source>
        <dbReference type="Proteomes" id="UP000663879"/>
    </source>
</evidence>
<dbReference type="GO" id="GO:0005737">
    <property type="term" value="C:cytoplasm"/>
    <property type="evidence" value="ECO:0007669"/>
    <property type="project" value="TreeGrafter"/>
</dbReference>
<name>A0A813ZX04_9BILA</name>
<keyword evidence="1" id="KW-0547">Nucleotide-binding</keyword>
<feature type="coiled-coil region" evidence="7">
    <location>
        <begin position="647"/>
        <end position="702"/>
    </location>
</feature>
<keyword evidence="10" id="KW-1185">Reference proteome</keyword>
<sequence length="1423" mass="167228">FCSVRTETNQNGSNRFLNVTLLEFGHSGQLVSLLLQLIAVDPTRLVYQPNNESNYLIFYYLLFGANSSIKTELGLNNEIFSIKENQTGNIFFNSESYLTAGENSNYSTQFDLILSAFKLLNFNDNEVKSILSILGAILHLGRASATNSQSPNTKGQFLNIPEAQRAANLLGISFNQLNDFIFSLTNPPGTKQNILTPQECLQGFALGLYQECLNLIVNGINRTFKINFQTVSNSMLLLDPPGFQNKTSASYSDLIINYLNERLQLLFFQLNFINPIEKCAQEGLEIDLVEHIPDSPSSLINWFDRPSSNSILNRGETESSGLLWLLEEQMNETKKNFKEKLTQSDLKQNFISINSEGSNFLIYHQFGNFPIEYNLTEWLDNFNKEFSTQRNASICLQESKKDVISHTFYQNMCSLSNANLNNIDSSSSGTLKRQASVRKMLTMSKKKTFLINFKLQIDSLFDSLRKTKCNFTFCLLSNKQNSELKDIDLALMRKELKAYQILSACRIYRQGYPEYLSLEEFVRRFSMFIQHGINSEEQKENSTKDLSLLLIKNFDLDSSFYKVGNTQIFFKAGILAKLEDKRDEKVNDFIIRLQANCRKFMARRTYERKKIQDSAIRCVQKNIRIWFALRKWKWWRLYTNLMPILNVQNNELVLKQLHGELDDLKRRNEKLTNEKQDLKLLNQQLETKLMNLQTEYVEEHAANAGTIDLLEVETSERIRLEKELNELRPLYNETLKKLELIETEMLELRLYNTKKSIEQELEKDELDGLSVNGSFNTKQNATNTGQLEALKRENEQLKRQLKQEKENIQIFSLNERTFFENKLKEKDSEILELEKQTSIHKRKYQKMCEEMQDLERLCDENKIRNRELEKIQLKFDSEMNSLKSKYENEKDLREKCERERDSIKYELFALKNDLDTQKSETNYQIEKCERLERDLREYEAASMSKGVGADQFLKMKSQIRDLENKMRDQDEELDEQTFLIQQLEQTKLKLEMQLEKEKQKWTREIAEKESEMDDLRFNTQKKIKAIENQLEEESELSSNLQREKRELERKMRELTANGMNGKKSNATNGDMHTNEAINDYIIKLKRHMLKYKTLAFDAQTQLEKLKENIPKQSILKALKAQLEDSEFSKANALKSKQLLQVELDNLQQQLDDVNSHKHILEEQNMHLNRELSNLKSELEEQERDSDEILKKYQMHIQNYSLDSHRFIDLSNQVDILTIENRLLKDKIRELEEKCSSYETNCVDRTQLNKLENKQRELESKLDFEITHRNKIQSHLDRVKQLYENSQNEIELILSREKKCEDNLRKAQRHNKELMEEYGDLKKKLIDLEETRKRIAHENEILEQELETCKNEIKINKTRLEAFQNAFNSMNNESEEDDDDEEQIEEDDSDIEYQLSEIIDTSDKAFKFLNSSMSKMSVKSNEFN</sequence>
<evidence type="ECO:0000259" key="8">
    <source>
        <dbReference type="PROSITE" id="PS51456"/>
    </source>
</evidence>
<dbReference type="SMART" id="SM00242">
    <property type="entry name" value="MYSc"/>
    <property type="match status" value="1"/>
</dbReference>
<dbReference type="PROSITE" id="PS51456">
    <property type="entry name" value="MYOSIN_MOTOR"/>
    <property type="match status" value="1"/>
</dbReference>
<feature type="coiled-coil region" evidence="7">
    <location>
        <begin position="952"/>
        <end position="1057"/>
    </location>
</feature>
<evidence type="ECO:0000256" key="2">
    <source>
        <dbReference type="ARBA" id="ARBA00022840"/>
    </source>
</evidence>
<comment type="similarity">
    <text evidence="6">Belongs to the TRAFAC class myosin-kinesin ATPase superfamily. Myosin family.</text>
</comment>
<dbReference type="Gene3D" id="4.10.270.10">
    <property type="entry name" value="Myosin, subunit A"/>
    <property type="match status" value="1"/>
</dbReference>
<dbReference type="GO" id="GO:0003774">
    <property type="term" value="F:cytoskeletal motor activity"/>
    <property type="evidence" value="ECO:0007669"/>
    <property type="project" value="InterPro"/>
</dbReference>
<dbReference type="GO" id="GO:0031032">
    <property type="term" value="P:actomyosin structure organization"/>
    <property type="evidence" value="ECO:0007669"/>
    <property type="project" value="TreeGrafter"/>
</dbReference>
<keyword evidence="4 6" id="KW-0518">Myosin</keyword>
<feature type="coiled-coil region" evidence="7">
    <location>
        <begin position="780"/>
        <end position="899"/>
    </location>
</feature>
<accession>A0A813ZX04</accession>
<dbReference type="GO" id="GO:0032982">
    <property type="term" value="C:myosin filament"/>
    <property type="evidence" value="ECO:0007669"/>
    <property type="project" value="TreeGrafter"/>
</dbReference>
<keyword evidence="2" id="KW-0067">ATP-binding</keyword>
<dbReference type="InterPro" id="IPR001609">
    <property type="entry name" value="Myosin_head_motor_dom-like"/>
</dbReference>
<dbReference type="Gene3D" id="6.20.240.20">
    <property type="match status" value="1"/>
</dbReference>
<evidence type="ECO:0000256" key="4">
    <source>
        <dbReference type="ARBA" id="ARBA00023123"/>
    </source>
</evidence>
<evidence type="ECO:0000256" key="3">
    <source>
        <dbReference type="ARBA" id="ARBA00023054"/>
    </source>
</evidence>
<proteinExistence type="inferred from homology"/>
<dbReference type="Gene3D" id="3.40.850.10">
    <property type="entry name" value="Kinesin motor domain"/>
    <property type="match status" value="1"/>
</dbReference>
<evidence type="ECO:0000313" key="9">
    <source>
        <dbReference type="EMBL" id="CAF0906401.1"/>
    </source>
</evidence>
<feature type="non-terminal residue" evidence="9">
    <location>
        <position position="1"/>
    </location>
</feature>
<keyword evidence="6" id="KW-0009">Actin-binding</keyword>
<protein>
    <recommendedName>
        <fullName evidence="8">Myosin motor domain-containing protein</fullName>
    </recommendedName>
</protein>
<dbReference type="GO" id="GO:0005524">
    <property type="term" value="F:ATP binding"/>
    <property type="evidence" value="ECO:0007669"/>
    <property type="project" value="UniProtKB-KW"/>
</dbReference>
<dbReference type="GO" id="GO:0051015">
    <property type="term" value="F:actin filament binding"/>
    <property type="evidence" value="ECO:0007669"/>
    <property type="project" value="TreeGrafter"/>
</dbReference>
<dbReference type="Pfam" id="PF00063">
    <property type="entry name" value="Myosin_head"/>
    <property type="match status" value="1"/>
</dbReference>
<gene>
    <name evidence="9" type="ORF">OXX778_LOCUS11668</name>
</gene>
<dbReference type="Proteomes" id="UP000663879">
    <property type="component" value="Unassembled WGS sequence"/>
</dbReference>
<evidence type="ECO:0000256" key="6">
    <source>
        <dbReference type="PROSITE-ProRule" id="PRU00782"/>
    </source>
</evidence>
<keyword evidence="5" id="KW-0505">Motor protein</keyword>
<organism evidence="9 10">
    <name type="scientific">Brachionus calyciflorus</name>
    <dbReference type="NCBI Taxonomy" id="104777"/>
    <lineage>
        <taxon>Eukaryota</taxon>
        <taxon>Metazoa</taxon>
        <taxon>Spiralia</taxon>
        <taxon>Gnathifera</taxon>
        <taxon>Rotifera</taxon>
        <taxon>Eurotatoria</taxon>
        <taxon>Monogononta</taxon>
        <taxon>Pseudotrocha</taxon>
        <taxon>Ploima</taxon>
        <taxon>Brachionidae</taxon>
        <taxon>Brachionus</taxon>
    </lineage>
</organism>
<comment type="caution">
    <text evidence="9">The sequence shown here is derived from an EMBL/GenBank/DDBJ whole genome shotgun (WGS) entry which is preliminary data.</text>
</comment>
<dbReference type="Gene3D" id="1.20.58.530">
    <property type="match status" value="1"/>
</dbReference>
<comment type="caution">
    <text evidence="6">Lacks conserved residue(s) required for the propagation of feature annotation.</text>
</comment>
<feature type="domain" description="Myosin motor" evidence="8">
    <location>
        <begin position="1"/>
        <end position="583"/>
    </location>
</feature>
<dbReference type="Gene3D" id="1.10.10.820">
    <property type="match status" value="1"/>
</dbReference>